<feature type="transmembrane region" description="Helical" evidence="1">
    <location>
        <begin position="29"/>
        <end position="46"/>
    </location>
</feature>
<evidence type="ECO:0000256" key="1">
    <source>
        <dbReference type="SAM" id="Phobius"/>
    </source>
</evidence>
<comment type="caution">
    <text evidence="2">The sequence shown here is derived from an EMBL/GenBank/DDBJ whole genome shotgun (WGS) entry which is preliminary data.</text>
</comment>
<organism evidence="2 3">
    <name type="scientific">Sphingomonas sanxanigenens</name>
    <dbReference type="NCBI Taxonomy" id="397260"/>
    <lineage>
        <taxon>Bacteria</taxon>
        <taxon>Pseudomonadati</taxon>
        <taxon>Pseudomonadota</taxon>
        <taxon>Alphaproteobacteria</taxon>
        <taxon>Sphingomonadales</taxon>
        <taxon>Sphingomonadaceae</taxon>
        <taxon>Sphingomonas</taxon>
    </lineage>
</organism>
<keyword evidence="1" id="KW-1133">Transmembrane helix</keyword>
<accession>A0A2W5A6R5</accession>
<feature type="transmembrane region" description="Helical" evidence="1">
    <location>
        <begin position="53"/>
        <end position="72"/>
    </location>
</feature>
<protein>
    <submittedName>
        <fullName evidence="2">Uncharacterized protein</fullName>
    </submittedName>
</protein>
<evidence type="ECO:0000313" key="2">
    <source>
        <dbReference type="EMBL" id="PZO90184.1"/>
    </source>
</evidence>
<reference evidence="2 3" key="1">
    <citation type="submission" date="2017-08" db="EMBL/GenBank/DDBJ databases">
        <title>Infants hospitalized years apart are colonized by the same room-sourced microbial strains.</title>
        <authorList>
            <person name="Brooks B."/>
            <person name="Olm M.R."/>
            <person name="Firek B.A."/>
            <person name="Baker R."/>
            <person name="Thomas B.C."/>
            <person name="Morowitz M.J."/>
            <person name="Banfield J.F."/>
        </authorList>
    </citation>
    <scope>NUCLEOTIDE SEQUENCE [LARGE SCALE GENOMIC DNA]</scope>
    <source>
        <strain evidence="2">S2_018_000_R2_101</strain>
    </source>
</reference>
<keyword evidence="1" id="KW-0812">Transmembrane</keyword>
<sequence length="73" mass="7705">MFNLLSILIGIVALLLALPASIPFLGAANWIILPIAMIGIGIGALSRSDTGRNLCLIVFLICVVRLWLGAGIF</sequence>
<proteinExistence type="predicted"/>
<name>A0A2W5A6R5_9SPHN</name>
<dbReference type="AlphaFoldDB" id="A0A2W5A6R5"/>
<dbReference type="Proteomes" id="UP000249066">
    <property type="component" value="Unassembled WGS sequence"/>
</dbReference>
<keyword evidence="1" id="KW-0472">Membrane</keyword>
<evidence type="ECO:0000313" key="3">
    <source>
        <dbReference type="Proteomes" id="UP000249066"/>
    </source>
</evidence>
<dbReference type="EMBL" id="QFNN01000034">
    <property type="protein sequence ID" value="PZO90184.1"/>
    <property type="molecule type" value="Genomic_DNA"/>
</dbReference>
<gene>
    <name evidence="2" type="ORF">DI623_07570</name>
</gene>